<accession>A0ABN8YUR7</accession>
<feature type="region of interest" description="Disordered" evidence="1">
    <location>
        <begin position="1"/>
        <end position="150"/>
    </location>
</feature>
<feature type="compositionally biased region" description="Low complexity" evidence="1">
    <location>
        <begin position="1"/>
        <end position="18"/>
    </location>
</feature>
<organism evidence="2 3">
    <name type="scientific">Rangifer tarandus platyrhynchus</name>
    <name type="common">Svalbard reindeer</name>
    <dbReference type="NCBI Taxonomy" id="3082113"/>
    <lineage>
        <taxon>Eukaryota</taxon>
        <taxon>Metazoa</taxon>
        <taxon>Chordata</taxon>
        <taxon>Craniata</taxon>
        <taxon>Vertebrata</taxon>
        <taxon>Euteleostomi</taxon>
        <taxon>Mammalia</taxon>
        <taxon>Eutheria</taxon>
        <taxon>Laurasiatheria</taxon>
        <taxon>Artiodactyla</taxon>
        <taxon>Ruminantia</taxon>
        <taxon>Pecora</taxon>
        <taxon>Cervidae</taxon>
        <taxon>Odocoileinae</taxon>
        <taxon>Rangifer</taxon>
    </lineage>
</organism>
<gene>
    <name evidence="2" type="ORF">MRATA1EN1_LOCUS13733</name>
</gene>
<feature type="compositionally biased region" description="Basic residues" evidence="1">
    <location>
        <begin position="132"/>
        <end position="141"/>
    </location>
</feature>
<feature type="compositionally biased region" description="Basic and acidic residues" evidence="1">
    <location>
        <begin position="80"/>
        <end position="92"/>
    </location>
</feature>
<reference evidence="2" key="1">
    <citation type="submission" date="2023-04" db="EMBL/GenBank/DDBJ databases">
        <authorList>
            <consortium name="ELIXIR-Norway"/>
        </authorList>
    </citation>
    <scope>NUCLEOTIDE SEQUENCE [LARGE SCALE GENOMIC DNA]</scope>
</reference>
<evidence type="ECO:0000313" key="2">
    <source>
        <dbReference type="EMBL" id="CAI9164771.1"/>
    </source>
</evidence>
<keyword evidence="3" id="KW-1185">Reference proteome</keyword>
<dbReference type="EMBL" id="OX459959">
    <property type="protein sequence ID" value="CAI9164771.1"/>
    <property type="molecule type" value="Genomic_DNA"/>
</dbReference>
<name>A0ABN8YUR7_RANTA</name>
<protein>
    <submittedName>
        <fullName evidence="2">Uncharacterized protein</fullName>
    </submittedName>
</protein>
<sequence length="150" mass="15881">MSKGSQASTSSCSTDSSTPPAPNNSPPSPAPFLPTLGSLTPPRGGPGGGWRWEERRPVSNFNRGNCCGSRSPPRRTCSPDSKDRVPHIHSDLEDILEISHSTPGVSSTPTPSPQGLKPTRGSPGGTTSKYPPRGRVRKRSPRPPEVSEHP</sequence>
<dbReference type="Proteomes" id="UP001176941">
    <property type="component" value="Chromosome 23"/>
</dbReference>
<feature type="compositionally biased region" description="Pro residues" evidence="1">
    <location>
        <begin position="19"/>
        <end position="32"/>
    </location>
</feature>
<evidence type="ECO:0000256" key="1">
    <source>
        <dbReference type="SAM" id="MobiDB-lite"/>
    </source>
</evidence>
<proteinExistence type="predicted"/>
<evidence type="ECO:0000313" key="3">
    <source>
        <dbReference type="Proteomes" id="UP001176941"/>
    </source>
</evidence>